<feature type="compositionally biased region" description="Pro residues" evidence="3">
    <location>
        <begin position="488"/>
        <end position="498"/>
    </location>
</feature>
<organism evidence="5 6">
    <name type="scientific">Stephania cephalantha</name>
    <dbReference type="NCBI Taxonomy" id="152367"/>
    <lineage>
        <taxon>Eukaryota</taxon>
        <taxon>Viridiplantae</taxon>
        <taxon>Streptophyta</taxon>
        <taxon>Embryophyta</taxon>
        <taxon>Tracheophyta</taxon>
        <taxon>Spermatophyta</taxon>
        <taxon>Magnoliopsida</taxon>
        <taxon>Ranunculales</taxon>
        <taxon>Menispermaceae</taxon>
        <taxon>Menispermoideae</taxon>
        <taxon>Cissampelideae</taxon>
        <taxon>Stephania</taxon>
    </lineage>
</organism>
<feature type="compositionally biased region" description="Pro residues" evidence="3">
    <location>
        <begin position="446"/>
        <end position="466"/>
    </location>
</feature>
<name>A0AAP0KRE4_9MAGN</name>
<sequence>MTNDAFSGQLLAEKLSKLNNSQQSIETLSHWCIFHRKKAKQVVETWDQLFNNAQKEQRISFLYLANDILQNSRRKGSEFVNEFWKVLPASLKNVFENSDDGKKAASRLVNIWEDRKVFGSRGQSLKDAMLGKDPLPQENNGKITNPIKIVRKDANSIRIKLAIGGLPEKIVTAFQSVHDEHFKEDTALSKCKAAVQHVEKIEKEFEIACSQDNQLVTPLGDELEEQESILRQCMEQLETAEAARKALIDHLKEALQDQESKLALVQTEKQIARSRIEHASRKSQRRDSSIVLVPAITSSLLMEMRVERSQPPNQTTSNNLQLPFSQPLTSYATPTTRDDDDKKAAAAAVAAKLAAMTSSAQMLSSVLSSLAAEEAAFMNGGLKPGSFTSLPMFSPEKRPKLEKPLSVSDTGNSTYFTHVQQRPLQTTQTPITSMQPLSHSNQLQPQYPPPPLPLPLPPLPLPPVPAQPYAQSNNMMGGSMPFGFAPTSLPPPPPPPLPSHMVMGLARPGAQPPPQQPQQLKQQQSQQQQATGGFYQSPGIGFYSQSPQKPTPPLPRQ</sequence>
<evidence type="ECO:0000256" key="3">
    <source>
        <dbReference type="SAM" id="MobiDB-lite"/>
    </source>
</evidence>
<feature type="region of interest" description="Disordered" evidence="3">
    <location>
        <begin position="431"/>
        <end position="557"/>
    </location>
</feature>
<dbReference type="GO" id="GO:0000993">
    <property type="term" value="F:RNA polymerase II complex binding"/>
    <property type="evidence" value="ECO:0007669"/>
    <property type="project" value="TreeGrafter"/>
</dbReference>
<dbReference type="FunFam" id="1.25.40.90:FF:000018">
    <property type="entry name" value="ENTH/VHS family protein isoform 1"/>
    <property type="match status" value="1"/>
</dbReference>
<feature type="domain" description="CID" evidence="4">
    <location>
        <begin position="3"/>
        <end position="134"/>
    </location>
</feature>
<accession>A0AAP0KRE4</accession>
<dbReference type="InterPro" id="IPR006569">
    <property type="entry name" value="CID_dom"/>
</dbReference>
<reference evidence="5 6" key="1">
    <citation type="submission" date="2024-01" db="EMBL/GenBank/DDBJ databases">
        <title>Genome assemblies of Stephania.</title>
        <authorList>
            <person name="Yang L."/>
        </authorList>
    </citation>
    <scope>NUCLEOTIDE SEQUENCE [LARGE SCALE GENOMIC DNA]</scope>
    <source>
        <strain evidence="5">JXDWG</strain>
        <tissue evidence="5">Leaf</tissue>
    </source>
</reference>
<evidence type="ECO:0000256" key="1">
    <source>
        <dbReference type="ARBA" id="ARBA00022664"/>
    </source>
</evidence>
<evidence type="ECO:0000259" key="4">
    <source>
        <dbReference type="PROSITE" id="PS51391"/>
    </source>
</evidence>
<feature type="region of interest" description="Disordered" evidence="3">
    <location>
        <begin position="393"/>
        <end position="413"/>
    </location>
</feature>
<proteinExistence type="predicted"/>
<dbReference type="PROSITE" id="PS51391">
    <property type="entry name" value="CID"/>
    <property type="match status" value="1"/>
</dbReference>
<evidence type="ECO:0000313" key="6">
    <source>
        <dbReference type="Proteomes" id="UP001419268"/>
    </source>
</evidence>
<feature type="compositionally biased region" description="Low complexity" evidence="3">
    <location>
        <begin position="517"/>
        <end position="529"/>
    </location>
</feature>
<keyword evidence="6" id="KW-1185">Reference proteome</keyword>
<dbReference type="PANTHER" id="PTHR12460">
    <property type="entry name" value="CYCLIN-DEPENDENT KINASE INHIBITOR-RELATED PROTEIN"/>
    <property type="match status" value="1"/>
</dbReference>
<keyword evidence="1" id="KW-0507">mRNA processing</keyword>
<dbReference type="SUPFAM" id="SSF48464">
    <property type="entry name" value="ENTH/VHS domain"/>
    <property type="match status" value="1"/>
</dbReference>
<dbReference type="PANTHER" id="PTHR12460:SF0">
    <property type="entry name" value="CID DOMAIN-CONTAINING PROTEIN-RELATED"/>
    <property type="match status" value="1"/>
</dbReference>
<dbReference type="GO" id="GO:0005634">
    <property type="term" value="C:nucleus"/>
    <property type="evidence" value="ECO:0007669"/>
    <property type="project" value="UniProtKB-ARBA"/>
</dbReference>
<dbReference type="EMBL" id="JBBNAG010000002">
    <property type="protein sequence ID" value="KAK9156528.1"/>
    <property type="molecule type" value="Genomic_DNA"/>
</dbReference>
<gene>
    <name evidence="5" type="ORF">Scep_003102</name>
</gene>
<dbReference type="InterPro" id="IPR008942">
    <property type="entry name" value="ENTH_VHS"/>
</dbReference>
<dbReference type="SMART" id="SM00582">
    <property type="entry name" value="RPR"/>
    <property type="match status" value="1"/>
</dbReference>
<feature type="compositionally biased region" description="Polar residues" evidence="3">
    <location>
        <begin position="431"/>
        <end position="441"/>
    </location>
</feature>
<keyword evidence="2" id="KW-0175">Coiled coil</keyword>
<dbReference type="Gene3D" id="1.25.40.90">
    <property type="match status" value="1"/>
</dbReference>
<dbReference type="Pfam" id="PF04818">
    <property type="entry name" value="CID"/>
    <property type="match status" value="1"/>
</dbReference>
<dbReference type="CDD" id="cd16981">
    <property type="entry name" value="CID_RPRD_like"/>
    <property type="match status" value="1"/>
</dbReference>
<evidence type="ECO:0000256" key="2">
    <source>
        <dbReference type="SAM" id="Coils"/>
    </source>
</evidence>
<dbReference type="Proteomes" id="UP001419268">
    <property type="component" value="Unassembled WGS sequence"/>
</dbReference>
<evidence type="ECO:0000313" key="5">
    <source>
        <dbReference type="EMBL" id="KAK9156528.1"/>
    </source>
</evidence>
<dbReference type="AlphaFoldDB" id="A0AAP0KRE4"/>
<protein>
    <recommendedName>
        <fullName evidence="4">CID domain-containing protein</fullName>
    </recommendedName>
</protein>
<feature type="coiled-coil region" evidence="2">
    <location>
        <begin position="223"/>
        <end position="275"/>
    </location>
</feature>
<dbReference type="GO" id="GO:0031124">
    <property type="term" value="P:mRNA 3'-end processing"/>
    <property type="evidence" value="ECO:0007669"/>
    <property type="project" value="TreeGrafter"/>
</dbReference>
<comment type="caution">
    <text evidence="5">The sequence shown here is derived from an EMBL/GenBank/DDBJ whole genome shotgun (WGS) entry which is preliminary data.</text>
</comment>